<dbReference type="EMBL" id="RYZS01000001">
    <property type="protein sequence ID" value="RVU94913.1"/>
    <property type="molecule type" value="Genomic_DNA"/>
</dbReference>
<evidence type="ECO:0000259" key="1">
    <source>
        <dbReference type="Pfam" id="PF05043"/>
    </source>
</evidence>
<sequence length="511" mass="59268">MDFLVDKLDKKKLLFIQTIFDSDYHICTLETLLQSLNINNQTAISIFHSILEDIRLSESSSFIDLSYSKSNQLFKLQLSESFNIQNFINFYIKRSAKFKLIESLLITSFDTLQDTANSLHVSYSHVRRIITELNHYFKPMGLRIHSRRKVNLDGNEVSLRFFYTALYLATYGAGYWPFPSFSYLDLSSLLDDCPDEVYNVRSLDKNVLTHYYLAIHLLRERRGFSIDKETISISLYKPYSLSNTEAFSTFATSIGRYLPHHSEKKLKVETQLICSSLLAIGSFSSIDTAPDFFLLDERLNDQQFAHNAFQIMDRINYHLDIPLTKKEQNKIFYSILCLHYRVAFIGAPLNYTLTLLPYYSHEAIDSRKKYKIEHIQSLVEAEMRSIEYDCDDDFYNYLLSQYCLIYDKSIEFGKHTAPITVAFLSIISNQALQNDVCQYFSSYFNLKAANSLDDSVDIIISEIPISVDTISALRLHQPIIYCHQKLVQSDYEKITEALVKIAKKKFKSTSS</sequence>
<dbReference type="InterPro" id="IPR007737">
    <property type="entry name" value="Mga_HTH"/>
</dbReference>
<protein>
    <recommendedName>
        <fullName evidence="1">Mga helix-turn-helix domain-containing protein</fullName>
    </recommendedName>
</protein>
<accession>A0A437UMS6</accession>
<dbReference type="Pfam" id="PF05043">
    <property type="entry name" value="Mga"/>
    <property type="match status" value="1"/>
</dbReference>
<proteinExistence type="predicted"/>
<dbReference type="Gene3D" id="1.10.10.10">
    <property type="entry name" value="Winged helix-like DNA-binding domain superfamily/Winged helix DNA-binding domain"/>
    <property type="match status" value="1"/>
</dbReference>
<reference evidence="2 3" key="1">
    <citation type="submission" date="2018-12" db="EMBL/GenBank/DDBJ databases">
        <title>A novel vanA-carrying plasmid in a clinical isolate of Enterococcus avium.</title>
        <authorList>
            <person name="Bernasconi O.J."/>
            <person name="Luzzaro F."/>
            <person name="Endimiani A."/>
        </authorList>
    </citation>
    <scope>NUCLEOTIDE SEQUENCE [LARGE SCALE GENOMIC DNA]</scope>
    <source>
        <strain evidence="2 3">LC0559/18</strain>
    </source>
</reference>
<comment type="caution">
    <text evidence="2">The sequence shown here is derived from an EMBL/GenBank/DDBJ whole genome shotgun (WGS) entry which is preliminary data.</text>
</comment>
<dbReference type="AlphaFoldDB" id="A0A437UMS6"/>
<dbReference type="InterPro" id="IPR036388">
    <property type="entry name" value="WH-like_DNA-bd_sf"/>
</dbReference>
<dbReference type="RefSeq" id="WP_127978833.1">
    <property type="nucleotide sequence ID" value="NZ_JBBJUN010000001.1"/>
</dbReference>
<organism evidence="2 3">
    <name type="scientific">Enterococcus avium</name>
    <name type="common">Streptococcus avium</name>
    <dbReference type="NCBI Taxonomy" id="33945"/>
    <lineage>
        <taxon>Bacteria</taxon>
        <taxon>Bacillati</taxon>
        <taxon>Bacillota</taxon>
        <taxon>Bacilli</taxon>
        <taxon>Lactobacillales</taxon>
        <taxon>Enterococcaceae</taxon>
        <taxon>Enterococcus</taxon>
    </lineage>
</organism>
<dbReference type="Proteomes" id="UP000288388">
    <property type="component" value="Unassembled WGS sequence"/>
</dbReference>
<name>A0A437UMS6_ENTAV</name>
<evidence type="ECO:0000313" key="3">
    <source>
        <dbReference type="Proteomes" id="UP000288388"/>
    </source>
</evidence>
<evidence type="ECO:0000313" key="2">
    <source>
        <dbReference type="EMBL" id="RVU94913.1"/>
    </source>
</evidence>
<gene>
    <name evidence="2" type="ORF">EK398_08635</name>
</gene>
<feature type="domain" description="Mga helix-turn-helix" evidence="1">
    <location>
        <begin position="81"/>
        <end position="167"/>
    </location>
</feature>